<dbReference type="AlphaFoldDB" id="A0AA89BWN4"/>
<reference evidence="1" key="1">
    <citation type="submission" date="2019-08" db="EMBL/GenBank/DDBJ databases">
        <title>The improved chromosome-level genome for the pearl oyster Pinctada fucata martensii using PacBio sequencing and Hi-C.</title>
        <authorList>
            <person name="Zheng Z."/>
        </authorList>
    </citation>
    <scope>NUCLEOTIDE SEQUENCE</scope>
    <source>
        <strain evidence="1">ZZ-2019</strain>
        <tissue evidence="1">Adductor muscle</tissue>
    </source>
</reference>
<name>A0AA89BWN4_PINIB</name>
<keyword evidence="2" id="KW-1185">Reference proteome</keyword>
<gene>
    <name evidence="1" type="ORF">FSP39_001943</name>
</gene>
<accession>A0AA89BWN4</accession>
<protein>
    <submittedName>
        <fullName evidence="1">Uncharacterized protein</fullName>
    </submittedName>
</protein>
<evidence type="ECO:0000313" key="2">
    <source>
        <dbReference type="Proteomes" id="UP001186944"/>
    </source>
</evidence>
<dbReference type="Proteomes" id="UP001186944">
    <property type="component" value="Unassembled WGS sequence"/>
</dbReference>
<sequence length="443" mass="50112">MAVNATRSPKKNGGFSMYDYLSAGYNNLTHKPIYEQFGFFIGILGPGCNCCTNKSFTDAECDSRPFRRCDERDCGTIRRPSLKFREVFNSAFTLLRSLLGEEDESCTPKLLIEDEFENLEVELSLAVDALYDYFEKKGDHEKALKKVLVDNKHSSKAEITTVVAEHLFGPLAQGRYKIDSRTTLKDNLQECACGCRSKVKYGSTGIGHEKVWHGFADILLQSPDNSLNAAVVIAHKVELLNDHTNGLSDQDNTPPSKKLKIKGESLLLLLLLLLLHKEKSPNEENIHVAGEISSHSGYENQAVSQTFVCSMIQRRKRPYLRHYLVPNIVISDDEFYIIMYDPDKDNLLCSPKYPIFGDSDSALAVPVIFIFWMVLHHRLFCAGVPERDFLNEVKSNFKLRAADAWPIYNEQLKENVSSFPLTSSTGLECDITTYYKEVSFDVQ</sequence>
<comment type="caution">
    <text evidence="1">The sequence shown here is derived from an EMBL/GenBank/DDBJ whole genome shotgun (WGS) entry which is preliminary data.</text>
</comment>
<dbReference type="EMBL" id="VSWD01000012">
    <property type="protein sequence ID" value="KAK3085350.1"/>
    <property type="molecule type" value="Genomic_DNA"/>
</dbReference>
<organism evidence="1 2">
    <name type="scientific">Pinctada imbricata</name>
    <name type="common">Atlantic pearl-oyster</name>
    <name type="synonym">Pinctada martensii</name>
    <dbReference type="NCBI Taxonomy" id="66713"/>
    <lineage>
        <taxon>Eukaryota</taxon>
        <taxon>Metazoa</taxon>
        <taxon>Spiralia</taxon>
        <taxon>Lophotrochozoa</taxon>
        <taxon>Mollusca</taxon>
        <taxon>Bivalvia</taxon>
        <taxon>Autobranchia</taxon>
        <taxon>Pteriomorphia</taxon>
        <taxon>Pterioida</taxon>
        <taxon>Pterioidea</taxon>
        <taxon>Pteriidae</taxon>
        <taxon>Pinctada</taxon>
    </lineage>
</organism>
<proteinExistence type="predicted"/>
<evidence type="ECO:0000313" key="1">
    <source>
        <dbReference type="EMBL" id="KAK3085350.1"/>
    </source>
</evidence>